<dbReference type="EMBL" id="MHNW01000019">
    <property type="protein sequence ID" value="OGZ53426.1"/>
    <property type="molecule type" value="Genomic_DNA"/>
</dbReference>
<feature type="transmembrane region" description="Helical" evidence="1">
    <location>
        <begin position="126"/>
        <end position="144"/>
    </location>
</feature>
<keyword evidence="1" id="KW-1133">Transmembrane helix</keyword>
<comment type="caution">
    <text evidence="3">The sequence shown here is derived from an EMBL/GenBank/DDBJ whole genome shotgun (WGS) entry which is preliminary data.</text>
</comment>
<keyword evidence="1" id="KW-0472">Membrane</keyword>
<gene>
    <name evidence="3" type="ORF">A3B25_01880</name>
</gene>
<dbReference type="STRING" id="1802126.A3B25_01880"/>
<reference evidence="3 4" key="1">
    <citation type="journal article" date="2016" name="Nat. Commun.">
        <title>Thousands of microbial genomes shed light on interconnected biogeochemical processes in an aquifer system.</title>
        <authorList>
            <person name="Anantharaman K."/>
            <person name="Brown C.T."/>
            <person name="Hug L.A."/>
            <person name="Sharon I."/>
            <person name="Castelle C.J."/>
            <person name="Probst A.J."/>
            <person name="Thomas B.C."/>
            <person name="Singh A."/>
            <person name="Wilkins M.J."/>
            <person name="Karaoz U."/>
            <person name="Brodie E.L."/>
            <person name="Williams K.H."/>
            <person name="Hubbard S.S."/>
            <person name="Banfield J.F."/>
        </authorList>
    </citation>
    <scope>NUCLEOTIDE SEQUENCE [LARGE SCALE GENOMIC DNA]</scope>
</reference>
<protein>
    <submittedName>
        <fullName evidence="3">Uncharacterized protein</fullName>
    </submittedName>
</protein>
<organism evidence="3 4">
    <name type="scientific">Candidatus Ryanbacteria bacterium RIFCSPLOWO2_01_FULL_48_26</name>
    <dbReference type="NCBI Taxonomy" id="1802126"/>
    <lineage>
        <taxon>Bacteria</taxon>
        <taxon>Candidatus Ryaniibacteriota</taxon>
    </lineage>
</organism>
<evidence type="ECO:0000313" key="3">
    <source>
        <dbReference type="EMBL" id="OGZ53426.1"/>
    </source>
</evidence>
<keyword evidence="1" id="KW-0812">Transmembrane</keyword>
<dbReference type="AlphaFoldDB" id="A0A1G2GTB0"/>
<evidence type="ECO:0000256" key="2">
    <source>
        <dbReference type="SAM" id="SignalP"/>
    </source>
</evidence>
<accession>A0A1G2GTB0</accession>
<feature type="signal peptide" evidence="2">
    <location>
        <begin position="1"/>
        <end position="24"/>
    </location>
</feature>
<feature type="transmembrane region" description="Helical" evidence="1">
    <location>
        <begin position="84"/>
        <end position="114"/>
    </location>
</feature>
<sequence>MKKFLYCLAIFCSVVLLFPAATFAHTPNIFPSGYWGGADPENSNRSGIVSCSPPIQTIRLGGEVVPFEPETACKSLCDLIHTLIHLIVFGMSITLFGAAPILFAWGGILILTSAGNPGKISDGKKILTGTLIGILIILSAYLIVKTFIDALGISGITFGVLDCVVK</sequence>
<evidence type="ECO:0000313" key="4">
    <source>
        <dbReference type="Proteomes" id="UP000179106"/>
    </source>
</evidence>
<feature type="chain" id="PRO_5009583020" evidence="2">
    <location>
        <begin position="25"/>
        <end position="166"/>
    </location>
</feature>
<evidence type="ECO:0000256" key="1">
    <source>
        <dbReference type="SAM" id="Phobius"/>
    </source>
</evidence>
<proteinExistence type="predicted"/>
<dbReference type="Proteomes" id="UP000179106">
    <property type="component" value="Unassembled WGS sequence"/>
</dbReference>
<name>A0A1G2GTB0_9BACT</name>
<keyword evidence="2" id="KW-0732">Signal</keyword>